<keyword evidence="6" id="KW-0597">Phosphoprotein</keyword>
<dbReference type="GO" id="GO:0000160">
    <property type="term" value="P:phosphorelay signal transduction system"/>
    <property type="evidence" value="ECO:0007669"/>
    <property type="project" value="InterPro"/>
</dbReference>
<evidence type="ECO:0000256" key="2">
    <source>
        <dbReference type="ARBA" id="ARBA00023015"/>
    </source>
</evidence>
<dbReference type="SUPFAM" id="SSF52172">
    <property type="entry name" value="CheY-like"/>
    <property type="match status" value="1"/>
</dbReference>
<keyword evidence="10" id="KW-1185">Reference proteome</keyword>
<name>A0A1H3SK88_9FIRM</name>
<organism evidence="9 10">
    <name type="scientific">Proteiniborus ethanoligenes</name>
    <dbReference type="NCBI Taxonomy" id="415015"/>
    <lineage>
        <taxon>Bacteria</taxon>
        <taxon>Bacillati</taxon>
        <taxon>Bacillota</taxon>
        <taxon>Clostridia</taxon>
        <taxon>Eubacteriales</taxon>
        <taxon>Proteiniborus</taxon>
    </lineage>
</organism>
<accession>A0A1H3SK88</accession>
<dbReference type="PRINTS" id="PR00038">
    <property type="entry name" value="HTHLUXR"/>
</dbReference>
<dbReference type="Gene3D" id="1.10.10.10">
    <property type="entry name" value="Winged helix-like DNA-binding domain superfamily/Winged helix DNA-binding domain"/>
    <property type="match status" value="1"/>
</dbReference>
<dbReference type="SMART" id="SM00421">
    <property type="entry name" value="HTH_LUXR"/>
    <property type="match status" value="1"/>
</dbReference>
<dbReference type="InterPro" id="IPR001789">
    <property type="entry name" value="Sig_transdc_resp-reg_receiver"/>
</dbReference>
<reference evidence="9 10" key="1">
    <citation type="submission" date="2016-10" db="EMBL/GenBank/DDBJ databases">
        <authorList>
            <person name="de Groot N.N."/>
        </authorList>
    </citation>
    <scope>NUCLEOTIDE SEQUENCE [LARGE SCALE GENOMIC DNA]</scope>
    <source>
        <strain evidence="9 10">DSM 21650</strain>
    </source>
</reference>
<evidence type="ECO:0000256" key="3">
    <source>
        <dbReference type="ARBA" id="ARBA00023125"/>
    </source>
</evidence>
<dbReference type="SMART" id="SM00448">
    <property type="entry name" value="REC"/>
    <property type="match status" value="1"/>
</dbReference>
<dbReference type="Pfam" id="PF00196">
    <property type="entry name" value="GerE"/>
    <property type="match status" value="1"/>
</dbReference>
<dbReference type="Gene3D" id="3.40.50.2300">
    <property type="match status" value="1"/>
</dbReference>
<evidence type="ECO:0000313" key="9">
    <source>
        <dbReference type="EMBL" id="SDZ37961.1"/>
    </source>
</evidence>
<evidence type="ECO:0000259" key="7">
    <source>
        <dbReference type="PROSITE" id="PS50043"/>
    </source>
</evidence>
<dbReference type="InterPro" id="IPR011006">
    <property type="entry name" value="CheY-like_superfamily"/>
</dbReference>
<feature type="domain" description="HTH luxR-type" evidence="7">
    <location>
        <begin position="136"/>
        <end position="201"/>
    </location>
</feature>
<comment type="function">
    <text evidence="5">May play the central regulatory role in sporulation. It may be an element of the effector pathway responsible for the activation of sporulation genes in response to nutritional stress. Spo0A may act in concert with spo0H (a sigma factor) to control the expression of some genes that are critical to the sporulation process.</text>
</comment>
<keyword evidence="2" id="KW-0805">Transcription regulation</keyword>
<dbReference type="PANTHER" id="PTHR43214">
    <property type="entry name" value="TWO-COMPONENT RESPONSE REGULATOR"/>
    <property type="match status" value="1"/>
</dbReference>
<gene>
    <name evidence="9" type="ORF">SAMN05660462_02942</name>
</gene>
<sequence length="207" mass="22983">MIRVLIVEDDPMAQKLLENFIENSGRYKVIGSIASAGFAETYCLKHSVDLILMDVCTALGVSGLEISAKIKKIKSDIKIIIITSQPECDFINRAKAGGVDSFWYKSSDEKEILELMDRTMEGESIYPDSTPSLQIGYAWNTEFTPRQLEVLRELTSGDTNGEIGERLGISANTVRDYIQQMLEMTGLQNRTSLAVAADKSGLVNKNY</sequence>
<feature type="domain" description="Response regulatory" evidence="8">
    <location>
        <begin position="3"/>
        <end position="120"/>
    </location>
</feature>
<protein>
    <recommendedName>
        <fullName evidence="1">Stage 0 sporulation protein A homolog</fullName>
    </recommendedName>
</protein>
<dbReference type="InterPro" id="IPR036388">
    <property type="entry name" value="WH-like_DNA-bd_sf"/>
</dbReference>
<dbReference type="GO" id="GO:0006355">
    <property type="term" value="P:regulation of DNA-templated transcription"/>
    <property type="evidence" value="ECO:0007669"/>
    <property type="project" value="InterPro"/>
</dbReference>
<keyword evidence="3" id="KW-0238">DNA-binding</keyword>
<dbReference type="STRING" id="415015.SAMN05660462_02942"/>
<evidence type="ECO:0000256" key="6">
    <source>
        <dbReference type="PROSITE-ProRule" id="PRU00169"/>
    </source>
</evidence>
<dbReference type="GO" id="GO:0003677">
    <property type="term" value="F:DNA binding"/>
    <property type="evidence" value="ECO:0007669"/>
    <property type="project" value="UniProtKB-KW"/>
</dbReference>
<dbReference type="PROSITE" id="PS50043">
    <property type="entry name" value="HTH_LUXR_2"/>
    <property type="match status" value="1"/>
</dbReference>
<dbReference type="Pfam" id="PF00072">
    <property type="entry name" value="Response_reg"/>
    <property type="match status" value="1"/>
</dbReference>
<dbReference type="AlphaFoldDB" id="A0A1H3SK88"/>
<dbReference type="CDD" id="cd06170">
    <property type="entry name" value="LuxR_C_like"/>
    <property type="match status" value="1"/>
</dbReference>
<proteinExistence type="predicted"/>
<feature type="modified residue" description="4-aspartylphosphate" evidence="6">
    <location>
        <position position="54"/>
    </location>
</feature>
<dbReference type="InterPro" id="IPR039420">
    <property type="entry name" value="WalR-like"/>
</dbReference>
<evidence type="ECO:0000256" key="1">
    <source>
        <dbReference type="ARBA" id="ARBA00018672"/>
    </source>
</evidence>
<dbReference type="InterPro" id="IPR000792">
    <property type="entry name" value="Tscrpt_reg_LuxR_C"/>
</dbReference>
<evidence type="ECO:0000259" key="8">
    <source>
        <dbReference type="PROSITE" id="PS50110"/>
    </source>
</evidence>
<dbReference type="EMBL" id="FNQE01000047">
    <property type="protein sequence ID" value="SDZ37961.1"/>
    <property type="molecule type" value="Genomic_DNA"/>
</dbReference>
<dbReference type="InterPro" id="IPR016032">
    <property type="entry name" value="Sig_transdc_resp-reg_C-effctor"/>
</dbReference>
<dbReference type="Proteomes" id="UP000198625">
    <property type="component" value="Unassembled WGS sequence"/>
</dbReference>
<dbReference type="SUPFAM" id="SSF46894">
    <property type="entry name" value="C-terminal effector domain of the bipartite response regulators"/>
    <property type="match status" value="1"/>
</dbReference>
<dbReference type="PROSITE" id="PS50110">
    <property type="entry name" value="RESPONSE_REGULATORY"/>
    <property type="match status" value="1"/>
</dbReference>
<evidence type="ECO:0000313" key="10">
    <source>
        <dbReference type="Proteomes" id="UP000198625"/>
    </source>
</evidence>
<evidence type="ECO:0000256" key="4">
    <source>
        <dbReference type="ARBA" id="ARBA00023163"/>
    </source>
</evidence>
<dbReference type="RefSeq" id="WP_091732956.1">
    <property type="nucleotide sequence ID" value="NZ_FNQE01000047.1"/>
</dbReference>
<dbReference type="OrthoDB" id="9779069at2"/>
<evidence type="ECO:0000256" key="5">
    <source>
        <dbReference type="ARBA" id="ARBA00024867"/>
    </source>
</evidence>
<keyword evidence="4" id="KW-0804">Transcription</keyword>